<feature type="coiled-coil region" evidence="1">
    <location>
        <begin position="246"/>
        <end position="273"/>
    </location>
</feature>
<evidence type="ECO:0000256" key="1">
    <source>
        <dbReference type="SAM" id="Coils"/>
    </source>
</evidence>
<dbReference type="AlphaFoldDB" id="A0A2T4U471"/>
<name>A0A2T4U471_9BACI</name>
<evidence type="ECO:0000313" key="4">
    <source>
        <dbReference type="EMBL" id="PTL38198.1"/>
    </source>
</evidence>
<dbReference type="SUPFAM" id="SSF56024">
    <property type="entry name" value="Phospholipase D/nuclease"/>
    <property type="match status" value="2"/>
</dbReference>
<dbReference type="InterPro" id="IPR025202">
    <property type="entry name" value="PLD-like_dom"/>
</dbReference>
<proteinExistence type="predicted"/>
<feature type="domain" description="PLD phosphodiesterase" evidence="3">
    <location>
        <begin position="161"/>
        <end position="188"/>
    </location>
</feature>
<evidence type="ECO:0000313" key="5">
    <source>
        <dbReference type="Proteomes" id="UP000240509"/>
    </source>
</evidence>
<keyword evidence="5" id="KW-1185">Reference proteome</keyword>
<dbReference type="CDD" id="cd09113">
    <property type="entry name" value="PLDc_ymdC_like_2"/>
    <property type="match status" value="1"/>
</dbReference>
<protein>
    <submittedName>
        <fullName evidence="4">Phospholipase</fullName>
    </submittedName>
</protein>
<organism evidence="4 5">
    <name type="scientific">Alkalicoccus saliphilus</name>
    <dbReference type="NCBI Taxonomy" id="200989"/>
    <lineage>
        <taxon>Bacteria</taxon>
        <taxon>Bacillati</taxon>
        <taxon>Bacillota</taxon>
        <taxon>Bacilli</taxon>
        <taxon>Bacillales</taxon>
        <taxon>Bacillaceae</taxon>
        <taxon>Alkalicoccus</taxon>
    </lineage>
</organism>
<sequence length="484" mass="55656">MYRNDTMWKKILAAGTALAGIFLIYLWIGGALILQLTVPVAEETSDRAGTERFYSQELSSDRVALIHERVESKKMRTHLKETADESLDVTMFKITDGTADLLFYTSLLEAADRGVHVRVLVDGMFHNLRGDKSDIAEAFMYHPNIELKFFEPVNLWKPWSLNNRLHDKLIIADDRFGMISGRNIGDRYFAPTGFDGATDDRDAVVYNPSGASYENSGVFQMQDYFNLVWNHEYAQEAVPEMSGTQRETAEDRLQELRRQYAQFQEEYGLLYNNDYEWENSTYEVNNVTFVHNPLGRMNKDPWVWKDLIGLMEEAEESVIMQSSFIIPSDTLTNHINAENLPADVQMITNSLAATPNLPTFSRYASYREDLAASQADVYEYQETRKSIHGKSYVFDNRLSAIGSFNLDPRSVHLSTESMLVIDSEDVNKELRAEKVLLIHEESLRVKEDGSYEDNDNVEKEEPPVTREAGRRIWTAITFFFEHLF</sequence>
<evidence type="ECO:0000256" key="2">
    <source>
        <dbReference type="SAM" id="Phobius"/>
    </source>
</evidence>
<keyword evidence="2" id="KW-0812">Transmembrane</keyword>
<keyword evidence="2" id="KW-0472">Membrane</keyword>
<dbReference type="SMART" id="SM00155">
    <property type="entry name" value="PLDc"/>
    <property type="match status" value="2"/>
</dbReference>
<reference evidence="4 5" key="1">
    <citation type="submission" date="2018-03" db="EMBL/GenBank/DDBJ databases">
        <title>Alkalicoccus saliphilus sp. nov., isolated from a mineral pool.</title>
        <authorList>
            <person name="Zhao B."/>
        </authorList>
    </citation>
    <scope>NUCLEOTIDE SEQUENCE [LARGE SCALE GENOMIC DNA]</scope>
    <source>
        <strain evidence="4 5">6AG</strain>
    </source>
</reference>
<feature type="transmembrane region" description="Helical" evidence="2">
    <location>
        <begin position="12"/>
        <end position="34"/>
    </location>
</feature>
<dbReference type="PANTHER" id="PTHR21248:SF12">
    <property type="entry name" value="CARDIOLIPIN SYNTHASE C"/>
    <property type="match status" value="1"/>
</dbReference>
<feature type="domain" description="PLD phosphodiesterase" evidence="3">
    <location>
        <begin position="383"/>
        <end position="410"/>
    </location>
</feature>
<dbReference type="EMBL" id="PZJJ01000022">
    <property type="protein sequence ID" value="PTL38198.1"/>
    <property type="molecule type" value="Genomic_DNA"/>
</dbReference>
<dbReference type="PANTHER" id="PTHR21248">
    <property type="entry name" value="CARDIOLIPIN SYNTHASE"/>
    <property type="match status" value="1"/>
</dbReference>
<dbReference type="PROSITE" id="PS50035">
    <property type="entry name" value="PLD"/>
    <property type="match status" value="2"/>
</dbReference>
<keyword evidence="2" id="KW-1133">Transmembrane helix</keyword>
<evidence type="ECO:0000259" key="3">
    <source>
        <dbReference type="PROSITE" id="PS50035"/>
    </source>
</evidence>
<dbReference type="GO" id="GO:0030572">
    <property type="term" value="F:phosphatidyltransferase activity"/>
    <property type="evidence" value="ECO:0007669"/>
    <property type="project" value="UniProtKB-ARBA"/>
</dbReference>
<dbReference type="Pfam" id="PF13091">
    <property type="entry name" value="PLDc_2"/>
    <property type="match status" value="2"/>
</dbReference>
<comment type="caution">
    <text evidence="4">The sequence shown here is derived from an EMBL/GenBank/DDBJ whole genome shotgun (WGS) entry which is preliminary data.</text>
</comment>
<dbReference type="Proteomes" id="UP000240509">
    <property type="component" value="Unassembled WGS sequence"/>
</dbReference>
<dbReference type="GO" id="GO:0032049">
    <property type="term" value="P:cardiolipin biosynthetic process"/>
    <property type="evidence" value="ECO:0007669"/>
    <property type="project" value="UniProtKB-ARBA"/>
</dbReference>
<accession>A0A2T4U471</accession>
<keyword evidence="1" id="KW-0175">Coiled coil</keyword>
<dbReference type="Gene3D" id="3.30.870.10">
    <property type="entry name" value="Endonuclease Chain A"/>
    <property type="match status" value="2"/>
</dbReference>
<dbReference type="InterPro" id="IPR001736">
    <property type="entry name" value="PLipase_D/transphosphatidylase"/>
</dbReference>
<gene>
    <name evidence="4" type="ORF">C6Y45_12395</name>
</gene>